<accession>A0A640KK07</accession>
<sequence>MHTRAVVNTTRRSQEKVERSQWRHAIRYDTLCQMCSCLYKDPCARTRRPLKANAPSPSPPPASQRRGERKRTKGGCCAYVRLVTPITDASGPCSHARGTC</sequence>
<evidence type="ECO:0000256" key="1">
    <source>
        <dbReference type="SAM" id="MobiDB-lite"/>
    </source>
</evidence>
<keyword evidence="3" id="KW-1185">Reference proteome</keyword>
<reference evidence="2" key="1">
    <citation type="submission" date="2019-11" db="EMBL/GenBank/DDBJ databases">
        <title>Leishmania tarentolae CDS.</title>
        <authorList>
            <person name="Goto Y."/>
            <person name="Yamagishi J."/>
        </authorList>
    </citation>
    <scope>NUCLEOTIDE SEQUENCE [LARGE SCALE GENOMIC DNA]</scope>
    <source>
        <strain evidence="2">Parrot Tar II</strain>
    </source>
</reference>
<dbReference type="EMBL" id="BLBS01000038">
    <property type="protein sequence ID" value="GET89903.1"/>
    <property type="molecule type" value="Genomic_DNA"/>
</dbReference>
<organism evidence="2 3">
    <name type="scientific">Leishmania tarentolae</name>
    <name type="common">Sauroleishmania tarentolae</name>
    <dbReference type="NCBI Taxonomy" id="5689"/>
    <lineage>
        <taxon>Eukaryota</taxon>
        <taxon>Discoba</taxon>
        <taxon>Euglenozoa</taxon>
        <taxon>Kinetoplastea</taxon>
        <taxon>Metakinetoplastina</taxon>
        <taxon>Trypanosomatida</taxon>
        <taxon>Trypanosomatidae</taxon>
        <taxon>Leishmaniinae</taxon>
        <taxon>Leishmania</taxon>
        <taxon>lizard Leishmania</taxon>
    </lineage>
</organism>
<name>A0A640KK07_LEITA</name>
<dbReference type="VEuPathDB" id="TriTrypDB:LtaPh_2725900"/>
<gene>
    <name evidence="2" type="ORF">LtaPh_2725900</name>
</gene>
<evidence type="ECO:0000313" key="2">
    <source>
        <dbReference type="EMBL" id="GET89903.1"/>
    </source>
</evidence>
<protein>
    <submittedName>
        <fullName evidence="2">Unspecified product</fullName>
    </submittedName>
</protein>
<comment type="caution">
    <text evidence="2">The sequence shown here is derived from an EMBL/GenBank/DDBJ whole genome shotgun (WGS) entry which is preliminary data.</text>
</comment>
<dbReference type="AlphaFoldDB" id="A0A640KK07"/>
<feature type="region of interest" description="Disordered" evidence="1">
    <location>
        <begin position="48"/>
        <end position="72"/>
    </location>
</feature>
<dbReference type="Proteomes" id="UP000419144">
    <property type="component" value="Unassembled WGS sequence"/>
</dbReference>
<evidence type="ECO:0000313" key="3">
    <source>
        <dbReference type="Proteomes" id="UP000419144"/>
    </source>
</evidence>
<proteinExistence type="predicted"/>